<evidence type="ECO:0000313" key="2">
    <source>
        <dbReference type="Proteomes" id="UP001229651"/>
    </source>
</evidence>
<comment type="caution">
    <text evidence="1">The sequence shown here is derived from an EMBL/GenBank/DDBJ whole genome shotgun (WGS) entry which is preliminary data.</text>
</comment>
<accession>A0ABU0F3C0</accession>
<organism evidence="1 2">
    <name type="scientific">Amycolatopsis thermophila</name>
    <dbReference type="NCBI Taxonomy" id="206084"/>
    <lineage>
        <taxon>Bacteria</taxon>
        <taxon>Bacillati</taxon>
        <taxon>Actinomycetota</taxon>
        <taxon>Actinomycetes</taxon>
        <taxon>Pseudonocardiales</taxon>
        <taxon>Pseudonocardiaceae</taxon>
        <taxon>Amycolatopsis</taxon>
    </lineage>
</organism>
<dbReference type="RefSeq" id="WP_306996817.1">
    <property type="nucleotide sequence ID" value="NZ_JAUSUT010000001.1"/>
</dbReference>
<proteinExistence type="predicted"/>
<gene>
    <name evidence="1" type="ORF">FB470_005982</name>
</gene>
<dbReference type="Proteomes" id="UP001229651">
    <property type="component" value="Unassembled WGS sequence"/>
</dbReference>
<dbReference type="EMBL" id="JAUSUT010000001">
    <property type="protein sequence ID" value="MDQ0381988.1"/>
    <property type="molecule type" value="Genomic_DNA"/>
</dbReference>
<evidence type="ECO:0000313" key="1">
    <source>
        <dbReference type="EMBL" id="MDQ0381988.1"/>
    </source>
</evidence>
<name>A0ABU0F3C0_9PSEU</name>
<keyword evidence="2" id="KW-1185">Reference proteome</keyword>
<sequence>MPPLAGWIALLIAFGAVAQPLGFLPLALRPHLVRTRAFRLLAAAVFTGTTV</sequence>
<reference evidence="1 2" key="1">
    <citation type="submission" date="2023-07" db="EMBL/GenBank/DDBJ databases">
        <title>Sequencing the genomes of 1000 actinobacteria strains.</title>
        <authorList>
            <person name="Klenk H.-P."/>
        </authorList>
    </citation>
    <scope>NUCLEOTIDE SEQUENCE [LARGE SCALE GENOMIC DNA]</scope>
    <source>
        <strain evidence="1 2">DSM 45805</strain>
    </source>
</reference>
<protein>
    <submittedName>
        <fullName evidence="1">Uncharacterized protein</fullName>
    </submittedName>
</protein>